<protein>
    <submittedName>
        <fullName evidence="2">Uncharacterized protein</fullName>
    </submittedName>
</protein>
<evidence type="ECO:0000256" key="1">
    <source>
        <dbReference type="SAM" id="MobiDB-lite"/>
    </source>
</evidence>
<dbReference type="GeneID" id="9097396"/>
<sequence>MEKKDVKVRSTDPVGARPSEEVINASGHGTGAGAQLQLNEYEYLRHRDHEGNTWIAMGGSIACCCKFGGNIYSDIDWHKPEHRHF</sequence>
<dbReference type="AlphaFoldDB" id="C1GZA4"/>
<keyword evidence="3" id="KW-1185">Reference proteome</keyword>
<evidence type="ECO:0000313" key="3">
    <source>
        <dbReference type="Proteomes" id="UP000002059"/>
    </source>
</evidence>
<evidence type="ECO:0000313" key="2">
    <source>
        <dbReference type="EMBL" id="EEH41927.2"/>
    </source>
</evidence>
<dbReference type="VEuPathDB" id="FungiDB:PAAG_03848"/>
<dbReference type="HOGENOM" id="CLU_2513251_0_0_1"/>
<dbReference type="Proteomes" id="UP000002059">
    <property type="component" value="Partially assembled WGS sequence"/>
</dbReference>
<dbReference type="KEGG" id="pbl:PAAG_03848"/>
<feature type="region of interest" description="Disordered" evidence="1">
    <location>
        <begin position="1"/>
        <end position="31"/>
    </location>
</feature>
<organism evidence="2 3">
    <name type="scientific">Paracoccidioides lutzii (strain ATCC MYA-826 / Pb01)</name>
    <name type="common">Paracoccidioides brasiliensis</name>
    <dbReference type="NCBI Taxonomy" id="502779"/>
    <lineage>
        <taxon>Eukaryota</taxon>
        <taxon>Fungi</taxon>
        <taxon>Dikarya</taxon>
        <taxon>Ascomycota</taxon>
        <taxon>Pezizomycotina</taxon>
        <taxon>Eurotiomycetes</taxon>
        <taxon>Eurotiomycetidae</taxon>
        <taxon>Onygenales</taxon>
        <taxon>Ajellomycetaceae</taxon>
        <taxon>Paracoccidioides</taxon>
    </lineage>
</organism>
<dbReference type="RefSeq" id="XP_015702173.1">
    <property type="nucleotide sequence ID" value="XM_015845084.1"/>
</dbReference>
<dbReference type="EMBL" id="KN294000">
    <property type="protein sequence ID" value="EEH41927.2"/>
    <property type="molecule type" value="Genomic_DNA"/>
</dbReference>
<accession>C1GZA4</accession>
<gene>
    <name evidence="2" type="ORF">PAAG_03848</name>
</gene>
<feature type="compositionally biased region" description="Basic and acidic residues" evidence="1">
    <location>
        <begin position="1"/>
        <end position="10"/>
    </location>
</feature>
<proteinExistence type="predicted"/>
<name>C1GZA4_PARBA</name>
<reference evidence="2 3" key="1">
    <citation type="journal article" date="2011" name="PLoS Genet.">
        <title>Comparative genomic analysis of human fungal pathogens causing paracoccidioidomycosis.</title>
        <authorList>
            <person name="Desjardins C.A."/>
            <person name="Champion M.D."/>
            <person name="Holder J.W."/>
            <person name="Muszewska A."/>
            <person name="Goldberg J."/>
            <person name="Bailao A.M."/>
            <person name="Brigido M.M."/>
            <person name="Ferreira M.E."/>
            <person name="Garcia A.M."/>
            <person name="Grynberg M."/>
            <person name="Gujja S."/>
            <person name="Heiman D.I."/>
            <person name="Henn M.R."/>
            <person name="Kodira C.D."/>
            <person name="Leon-Narvaez H."/>
            <person name="Longo L.V."/>
            <person name="Ma L.J."/>
            <person name="Malavazi I."/>
            <person name="Matsuo A.L."/>
            <person name="Morais F.V."/>
            <person name="Pereira M."/>
            <person name="Rodriguez-Brito S."/>
            <person name="Sakthikumar S."/>
            <person name="Salem-Izacc S.M."/>
            <person name="Sykes S.M."/>
            <person name="Teixeira M.M."/>
            <person name="Vallejo M.C."/>
            <person name="Walter M.E."/>
            <person name="Yandava C."/>
            <person name="Young S."/>
            <person name="Zeng Q."/>
            <person name="Zucker J."/>
            <person name="Felipe M.S."/>
            <person name="Goldman G.H."/>
            <person name="Haas B.J."/>
            <person name="McEwen J.G."/>
            <person name="Nino-Vega G."/>
            <person name="Puccia R."/>
            <person name="San-Blas G."/>
            <person name="Soares C.M."/>
            <person name="Birren B.W."/>
            <person name="Cuomo C.A."/>
        </authorList>
    </citation>
    <scope>NUCLEOTIDE SEQUENCE [LARGE SCALE GENOMIC DNA]</scope>
    <source>
        <strain evidence="3">ATCC MYA-826 / Pb01</strain>
    </source>
</reference>